<dbReference type="InterPro" id="IPR050191">
    <property type="entry name" value="ATP-dep_DNA_ligase"/>
</dbReference>
<feature type="domain" description="DNA ligase ATP-dependent N-terminal" evidence="3">
    <location>
        <begin position="184"/>
        <end position="246"/>
    </location>
</feature>
<dbReference type="InterPro" id="IPR012308">
    <property type="entry name" value="DNA_ligase_ATP-dep_N"/>
</dbReference>
<dbReference type="PANTHER" id="PTHR45674">
    <property type="entry name" value="DNA LIGASE 1/3 FAMILY MEMBER"/>
    <property type="match status" value="1"/>
</dbReference>
<gene>
    <name evidence="4" type="ORF">LSALG_LOCUS35265</name>
</gene>
<evidence type="ECO:0000256" key="1">
    <source>
        <dbReference type="ARBA" id="ARBA00007572"/>
    </source>
</evidence>
<sequence>MKEQEEEAMANLKWMTDQLGERQTPIYQGLPPPLPLPPQANLALLNIGDDGTTGDTPTKTSIDAIYNLFHTCFNFVGGSKYHLNYFGRQQSDMSASVLHFLSNPKSFFPQKVMFSLWMQEYGSSVHQLLILSPEDVLPTVYLCTNKIAPDQENTNFQTLYHSIVFKPFLQYVIHYLFSCNYNGGSIVTAAIEEACGTNKLKIREMYNTLGDLGDAAQLCCQTQKLFAPPTSLLIRRVYSVLHEISIVFQQSSIIHTSVIRYSISDFNHSGHIGNFHIRGI</sequence>
<evidence type="ECO:0000256" key="2">
    <source>
        <dbReference type="ARBA" id="ARBA00022598"/>
    </source>
</evidence>
<proteinExistence type="inferred from homology"/>
<dbReference type="GO" id="GO:0006281">
    <property type="term" value="P:DNA repair"/>
    <property type="evidence" value="ECO:0007669"/>
    <property type="project" value="InterPro"/>
</dbReference>
<protein>
    <recommendedName>
        <fullName evidence="3">DNA ligase ATP-dependent N-terminal domain-containing protein</fullName>
    </recommendedName>
</protein>
<keyword evidence="5" id="KW-1185">Reference proteome</keyword>
<evidence type="ECO:0000259" key="3">
    <source>
        <dbReference type="Pfam" id="PF04675"/>
    </source>
</evidence>
<organism evidence="4 5">
    <name type="scientific">Lactuca saligna</name>
    <name type="common">Willowleaf lettuce</name>
    <dbReference type="NCBI Taxonomy" id="75948"/>
    <lineage>
        <taxon>Eukaryota</taxon>
        <taxon>Viridiplantae</taxon>
        <taxon>Streptophyta</taxon>
        <taxon>Embryophyta</taxon>
        <taxon>Tracheophyta</taxon>
        <taxon>Spermatophyta</taxon>
        <taxon>Magnoliopsida</taxon>
        <taxon>eudicotyledons</taxon>
        <taxon>Gunneridae</taxon>
        <taxon>Pentapetalae</taxon>
        <taxon>asterids</taxon>
        <taxon>campanulids</taxon>
        <taxon>Asterales</taxon>
        <taxon>Asteraceae</taxon>
        <taxon>Cichorioideae</taxon>
        <taxon>Cichorieae</taxon>
        <taxon>Lactucinae</taxon>
        <taxon>Lactuca</taxon>
    </lineage>
</organism>
<dbReference type="Proteomes" id="UP001177003">
    <property type="component" value="Chromosome 8"/>
</dbReference>
<dbReference type="GO" id="GO:0006310">
    <property type="term" value="P:DNA recombination"/>
    <property type="evidence" value="ECO:0007669"/>
    <property type="project" value="InterPro"/>
</dbReference>
<dbReference type="GO" id="GO:0003677">
    <property type="term" value="F:DNA binding"/>
    <property type="evidence" value="ECO:0007669"/>
    <property type="project" value="InterPro"/>
</dbReference>
<dbReference type="InterPro" id="IPR036599">
    <property type="entry name" value="DNA_ligase_N_sf"/>
</dbReference>
<dbReference type="EMBL" id="OX465084">
    <property type="protein sequence ID" value="CAI9296396.1"/>
    <property type="molecule type" value="Genomic_DNA"/>
</dbReference>
<evidence type="ECO:0000313" key="5">
    <source>
        <dbReference type="Proteomes" id="UP001177003"/>
    </source>
</evidence>
<comment type="similarity">
    <text evidence="1">Belongs to the ATP-dependent DNA ligase family.</text>
</comment>
<name>A0AA36EH42_LACSI</name>
<accession>A0AA36EH42</accession>
<dbReference type="Pfam" id="PF04675">
    <property type="entry name" value="DNA_ligase_A_N"/>
    <property type="match status" value="1"/>
</dbReference>
<dbReference type="Gene3D" id="1.10.3260.10">
    <property type="entry name" value="DNA ligase, ATP-dependent, N-terminal domain"/>
    <property type="match status" value="1"/>
</dbReference>
<dbReference type="GO" id="GO:0003910">
    <property type="term" value="F:DNA ligase (ATP) activity"/>
    <property type="evidence" value="ECO:0007669"/>
    <property type="project" value="InterPro"/>
</dbReference>
<dbReference type="GO" id="GO:0006273">
    <property type="term" value="P:lagging strand elongation"/>
    <property type="evidence" value="ECO:0007669"/>
    <property type="project" value="TreeGrafter"/>
</dbReference>
<evidence type="ECO:0000313" key="4">
    <source>
        <dbReference type="EMBL" id="CAI9296396.1"/>
    </source>
</evidence>
<dbReference type="SUPFAM" id="SSF117018">
    <property type="entry name" value="ATP-dependent DNA ligase DNA-binding domain"/>
    <property type="match status" value="1"/>
</dbReference>
<dbReference type="PANTHER" id="PTHR45674:SF9">
    <property type="entry name" value="DNA LIGASE 3"/>
    <property type="match status" value="1"/>
</dbReference>
<keyword evidence="2" id="KW-0436">Ligase</keyword>
<dbReference type="AlphaFoldDB" id="A0AA36EH42"/>
<reference evidence="4" key="1">
    <citation type="submission" date="2023-04" db="EMBL/GenBank/DDBJ databases">
        <authorList>
            <person name="Vijverberg K."/>
            <person name="Xiong W."/>
            <person name="Schranz E."/>
        </authorList>
    </citation>
    <scope>NUCLEOTIDE SEQUENCE</scope>
</reference>